<reference evidence="16" key="1">
    <citation type="submission" date="2022-06" db="EMBL/GenBank/DDBJ databases">
        <title>Sphingomonas sp. nov. isolated from rhizosphere soil of tomato.</title>
        <authorList>
            <person name="Dong H."/>
            <person name="Gao R."/>
        </authorList>
    </citation>
    <scope>NUCLEOTIDE SEQUENCE</scope>
    <source>
        <strain evidence="16">MMSM24</strain>
    </source>
</reference>
<keyword evidence="3 11" id="KW-1134">Transmembrane beta strand</keyword>
<dbReference type="EMBL" id="JANFAV010000011">
    <property type="protein sequence ID" value="MCW6536115.1"/>
    <property type="molecule type" value="Genomic_DNA"/>
</dbReference>
<feature type="signal peptide" evidence="13">
    <location>
        <begin position="1"/>
        <end position="32"/>
    </location>
</feature>
<keyword evidence="9 11" id="KW-0472">Membrane</keyword>
<keyword evidence="4" id="KW-0410">Iron transport</keyword>
<dbReference type="Proteomes" id="UP001165565">
    <property type="component" value="Unassembled WGS sequence"/>
</dbReference>
<dbReference type="GO" id="GO:0009279">
    <property type="term" value="C:cell outer membrane"/>
    <property type="evidence" value="ECO:0007669"/>
    <property type="project" value="UniProtKB-SubCell"/>
</dbReference>
<gene>
    <name evidence="16" type="ORF">NEE01_15140</name>
</gene>
<dbReference type="GO" id="GO:0006826">
    <property type="term" value="P:iron ion transport"/>
    <property type="evidence" value="ECO:0007669"/>
    <property type="project" value="UniProtKB-KW"/>
</dbReference>
<evidence type="ECO:0000259" key="14">
    <source>
        <dbReference type="Pfam" id="PF00593"/>
    </source>
</evidence>
<feature type="domain" description="TonB-dependent receptor plug" evidence="15">
    <location>
        <begin position="55"/>
        <end position="160"/>
    </location>
</feature>
<evidence type="ECO:0000313" key="16">
    <source>
        <dbReference type="EMBL" id="MCW6536115.1"/>
    </source>
</evidence>
<name>A0AA41Z8U5_9SPHN</name>
<evidence type="ECO:0000256" key="13">
    <source>
        <dbReference type="SAM" id="SignalP"/>
    </source>
</evidence>
<dbReference type="InterPro" id="IPR012910">
    <property type="entry name" value="Plug_dom"/>
</dbReference>
<dbReference type="Gene3D" id="2.40.170.20">
    <property type="entry name" value="TonB-dependent receptor, beta-barrel domain"/>
    <property type="match status" value="1"/>
</dbReference>
<sequence>MTYIYKLSSGTNARIAGISLAFSALFASPADAQQAPPDSGLTDIIVTAEKREENLQSVPISVTAMTGESLTATGISNVEDLQFFAPGVSITNDAMAIINIRGIGTTAFGIATDPSTTVHYDGVYIPRPTTSYQDLFDVERIEILRGPQGVLFGRNSAAGTLNIISKMPTKALSGAIGLTLGNYAKRALSGTIAGPVGDRIGMSVTVLANSRDGIYRDVARNRRYQDQGNLAGRVTLAFNPTDDLEIVLRADASQDRETGSTSKLTSYASGGLAAAGATVPRGAFDIALDADPRYDVDAWGVSSTITWNNGPVTLKSITALRKSNVSEAFDTDATDLFLRHQEYFERSRSITQELQLVSNGEGALQWILGAFYLNEKGSDELRIIQPNRRRFTPETNTTNAVAVFGQANYAVTDRLRLIGGLRYSWEERDFSYRILVNNAQIGGGQPKDSWGAWTPKFGIDYDITKDIMLYAAATRGFKSGGFQLGDGQPFLPEYIWSYEAGLKSTVLDKRLRANFSAFYYNFTNLQVVEYINGVATTTNAGKARIKGFEAEILARPAPRLTLNSTLAWLDARYDVYFSQGADLSGNRLPNAPKWNVTYGAEYKAPLGEVGSLTLRADFSWRDRVYFKANNNPAFEGETVTLLNARAAWRPIDERWEIALYGRNLTNERYPTYKTAGVGATGVTNQTVIKTLYGEPQQYGVQLRHFF</sequence>
<comment type="subcellular location">
    <subcellularLocation>
        <location evidence="1 11">Cell outer membrane</location>
        <topology evidence="1 11">Multi-pass membrane protein</topology>
    </subcellularLocation>
</comment>
<dbReference type="InterPro" id="IPR036942">
    <property type="entry name" value="Beta-barrel_TonB_sf"/>
</dbReference>
<evidence type="ECO:0000256" key="5">
    <source>
        <dbReference type="ARBA" id="ARBA00022692"/>
    </source>
</evidence>
<dbReference type="AlphaFoldDB" id="A0AA41Z8U5"/>
<keyword evidence="13" id="KW-0732">Signal</keyword>
<keyword evidence="17" id="KW-1185">Reference proteome</keyword>
<dbReference type="Pfam" id="PF00593">
    <property type="entry name" value="TonB_dep_Rec_b-barrel"/>
    <property type="match status" value="1"/>
</dbReference>
<keyword evidence="6" id="KW-0408">Iron</keyword>
<evidence type="ECO:0000259" key="15">
    <source>
        <dbReference type="Pfam" id="PF07715"/>
    </source>
</evidence>
<dbReference type="CDD" id="cd01347">
    <property type="entry name" value="ligand_gated_channel"/>
    <property type="match status" value="1"/>
</dbReference>
<dbReference type="RefSeq" id="WP_265269523.1">
    <property type="nucleotide sequence ID" value="NZ_JANFAV010000011.1"/>
</dbReference>
<feature type="domain" description="TonB-dependent receptor-like beta-barrel" evidence="14">
    <location>
        <begin position="270"/>
        <end position="664"/>
    </location>
</feature>
<dbReference type="SUPFAM" id="SSF56935">
    <property type="entry name" value="Porins"/>
    <property type="match status" value="1"/>
</dbReference>
<evidence type="ECO:0000256" key="2">
    <source>
        <dbReference type="ARBA" id="ARBA00022448"/>
    </source>
</evidence>
<evidence type="ECO:0000256" key="10">
    <source>
        <dbReference type="ARBA" id="ARBA00023237"/>
    </source>
</evidence>
<keyword evidence="16" id="KW-0675">Receptor</keyword>
<evidence type="ECO:0000313" key="17">
    <source>
        <dbReference type="Proteomes" id="UP001165565"/>
    </source>
</evidence>
<evidence type="ECO:0000256" key="7">
    <source>
        <dbReference type="ARBA" id="ARBA00023065"/>
    </source>
</evidence>
<protein>
    <submittedName>
        <fullName evidence="16">TonB-dependent receptor</fullName>
    </submittedName>
</protein>
<dbReference type="InterPro" id="IPR000531">
    <property type="entry name" value="Beta-barrel_TonB"/>
</dbReference>
<comment type="similarity">
    <text evidence="11 12">Belongs to the TonB-dependent receptor family.</text>
</comment>
<keyword evidence="2 11" id="KW-0813">Transport</keyword>
<evidence type="ECO:0000256" key="3">
    <source>
        <dbReference type="ARBA" id="ARBA00022452"/>
    </source>
</evidence>
<dbReference type="PROSITE" id="PS52016">
    <property type="entry name" value="TONB_DEPENDENT_REC_3"/>
    <property type="match status" value="1"/>
</dbReference>
<keyword evidence="10 11" id="KW-0998">Cell outer membrane</keyword>
<evidence type="ECO:0000256" key="4">
    <source>
        <dbReference type="ARBA" id="ARBA00022496"/>
    </source>
</evidence>
<evidence type="ECO:0000256" key="9">
    <source>
        <dbReference type="ARBA" id="ARBA00023136"/>
    </source>
</evidence>
<evidence type="ECO:0000256" key="11">
    <source>
        <dbReference type="PROSITE-ProRule" id="PRU01360"/>
    </source>
</evidence>
<evidence type="ECO:0000256" key="12">
    <source>
        <dbReference type="RuleBase" id="RU003357"/>
    </source>
</evidence>
<proteinExistence type="inferred from homology"/>
<comment type="caution">
    <text evidence="16">The sequence shown here is derived from an EMBL/GenBank/DDBJ whole genome shotgun (WGS) entry which is preliminary data.</text>
</comment>
<evidence type="ECO:0000256" key="6">
    <source>
        <dbReference type="ARBA" id="ARBA00023004"/>
    </source>
</evidence>
<dbReference type="PANTHER" id="PTHR32552:SF81">
    <property type="entry name" value="TONB-DEPENDENT OUTER MEMBRANE RECEPTOR"/>
    <property type="match status" value="1"/>
</dbReference>
<keyword evidence="5 11" id="KW-0812">Transmembrane</keyword>
<evidence type="ECO:0000256" key="1">
    <source>
        <dbReference type="ARBA" id="ARBA00004571"/>
    </source>
</evidence>
<dbReference type="Pfam" id="PF07715">
    <property type="entry name" value="Plug"/>
    <property type="match status" value="1"/>
</dbReference>
<dbReference type="PANTHER" id="PTHR32552">
    <property type="entry name" value="FERRICHROME IRON RECEPTOR-RELATED"/>
    <property type="match status" value="1"/>
</dbReference>
<feature type="chain" id="PRO_5041379425" evidence="13">
    <location>
        <begin position="33"/>
        <end position="706"/>
    </location>
</feature>
<keyword evidence="8 12" id="KW-0798">TonB box</keyword>
<dbReference type="InterPro" id="IPR039426">
    <property type="entry name" value="TonB-dep_rcpt-like"/>
</dbReference>
<evidence type="ECO:0000256" key="8">
    <source>
        <dbReference type="ARBA" id="ARBA00023077"/>
    </source>
</evidence>
<accession>A0AA41Z8U5</accession>
<keyword evidence="7" id="KW-0406">Ion transport</keyword>
<organism evidence="16 17">
    <name type="scientific">Sphingomonas lycopersici</name>
    <dbReference type="NCBI Taxonomy" id="2951807"/>
    <lineage>
        <taxon>Bacteria</taxon>
        <taxon>Pseudomonadati</taxon>
        <taxon>Pseudomonadota</taxon>
        <taxon>Alphaproteobacteria</taxon>
        <taxon>Sphingomonadales</taxon>
        <taxon>Sphingomonadaceae</taxon>
        <taxon>Sphingomonas</taxon>
    </lineage>
</organism>